<dbReference type="InterPro" id="IPR009057">
    <property type="entry name" value="Homeodomain-like_sf"/>
</dbReference>
<dbReference type="InterPro" id="IPR002818">
    <property type="entry name" value="DJ-1/PfpI"/>
</dbReference>
<keyword evidence="2" id="KW-0238">DNA-binding</keyword>
<dbReference type="SUPFAM" id="SSF46689">
    <property type="entry name" value="Homeodomain-like"/>
    <property type="match status" value="2"/>
</dbReference>
<accession>A0A975PAL4</accession>
<dbReference type="InterPro" id="IPR018060">
    <property type="entry name" value="HTH_AraC"/>
</dbReference>
<proteinExistence type="predicted"/>
<gene>
    <name evidence="5" type="ORF">KM031_03390</name>
</gene>
<protein>
    <submittedName>
        <fullName evidence="5">Helix-turn-helix domain-containing protein</fullName>
    </submittedName>
</protein>
<keyword evidence="6" id="KW-1185">Reference proteome</keyword>
<reference evidence="5" key="1">
    <citation type="submission" date="2021-06" db="EMBL/GenBank/DDBJ databases">
        <title>Direct submission.</title>
        <authorList>
            <person name="Lee C.-S."/>
            <person name="Jin L."/>
        </authorList>
    </citation>
    <scope>NUCLEOTIDE SEQUENCE</scope>
    <source>
        <strain evidence="5">Con5</strain>
    </source>
</reference>
<organism evidence="5 6">
    <name type="scientific">Gemmobacter fulvus</name>
    <dbReference type="NCBI Taxonomy" id="2840474"/>
    <lineage>
        <taxon>Bacteria</taxon>
        <taxon>Pseudomonadati</taxon>
        <taxon>Pseudomonadota</taxon>
        <taxon>Alphaproteobacteria</taxon>
        <taxon>Rhodobacterales</taxon>
        <taxon>Paracoccaceae</taxon>
        <taxon>Gemmobacter</taxon>
    </lineage>
</organism>
<dbReference type="Gene3D" id="3.40.50.880">
    <property type="match status" value="1"/>
</dbReference>
<dbReference type="Gene3D" id="1.10.10.60">
    <property type="entry name" value="Homeodomain-like"/>
    <property type="match status" value="1"/>
</dbReference>
<name>A0A975PAL4_9RHOB</name>
<dbReference type="PANTHER" id="PTHR46796">
    <property type="entry name" value="HTH-TYPE TRANSCRIPTIONAL ACTIVATOR RHAS-RELATED"/>
    <property type="match status" value="1"/>
</dbReference>
<dbReference type="KEGG" id="gfu:KM031_03390"/>
<dbReference type="Pfam" id="PF01965">
    <property type="entry name" value="DJ-1_PfpI"/>
    <property type="match status" value="1"/>
</dbReference>
<dbReference type="GO" id="GO:0043565">
    <property type="term" value="F:sequence-specific DNA binding"/>
    <property type="evidence" value="ECO:0007669"/>
    <property type="project" value="InterPro"/>
</dbReference>
<dbReference type="Proteomes" id="UP000679352">
    <property type="component" value="Chromosome"/>
</dbReference>
<dbReference type="AlphaFoldDB" id="A0A975PAL4"/>
<evidence type="ECO:0000313" key="5">
    <source>
        <dbReference type="EMBL" id="QWK91891.1"/>
    </source>
</evidence>
<dbReference type="InterPro" id="IPR050204">
    <property type="entry name" value="AraC_XylS_family_regulators"/>
</dbReference>
<dbReference type="SMART" id="SM00342">
    <property type="entry name" value="HTH_ARAC"/>
    <property type="match status" value="1"/>
</dbReference>
<dbReference type="EMBL" id="CP076361">
    <property type="protein sequence ID" value="QWK91891.1"/>
    <property type="molecule type" value="Genomic_DNA"/>
</dbReference>
<dbReference type="GO" id="GO:0003700">
    <property type="term" value="F:DNA-binding transcription factor activity"/>
    <property type="evidence" value="ECO:0007669"/>
    <property type="project" value="InterPro"/>
</dbReference>
<evidence type="ECO:0000256" key="1">
    <source>
        <dbReference type="ARBA" id="ARBA00023015"/>
    </source>
</evidence>
<dbReference type="Pfam" id="PF12833">
    <property type="entry name" value="HTH_18"/>
    <property type="match status" value="1"/>
</dbReference>
<dbReference type="PROSITE" id="PS01124">
    <property type="entry name" value="HTH_ARAC_FAMILY_2"/>
    <property type="match status" value="1"/>
</dbReference>
<evidence type="ECO:0000313" key="6">
    <source>
        <dbReference type="Proteomes" id="UP000679352"/>
    </source>
</evidence>
<evidence type="ECO:0000259" key="4">
    <source>
        <dbReference type="PROSITE" id="PS01124"/>
    </source>
</evidence>
<dbReference type="CDD" id="cd03136">
    <property type="entry name" value="GATase1_AraC_ArgR_like"/>
    <property type="match status" value="1"/>
</dbReference>
<dbReference type="SUPFAM" id="SSF52317">
    <property type="entry name" value="Class I glutamine amidotransferase-like"/>
    <property type="match status" value="1"/>
</dbReference>
<evidence type="ECO:0000256" key="2">
    <source>
        <dbReference type="ARBA" id="ARBA00023125"/>
    </source>
</evidence>
<dbReference type="InterPro" id="IPR029062">
    <property type="entry name" value="Class_I_gatase-like"/>
</dbReference>
<feature type="domain" description="HTH araC/xylS-type" evidence="4">
    <location>
        <begin position="223"/>
        <end position="321"/>
    </location>
</feature>
<sequence>MMAPARMGFLLMDGFPMACLTSAIEPLRAANEITGRREFSWTLISETGLPVRSSAEVRFDPDMALDKIEAGSVGLDDVMVLASPTSRFENPRKANGQLRWLDRSGVVLGAFSGGIFPLARSGLMSGHRCSVHWCYEAAFKAEFPDIAASPSVIIRDRRRYTVSGAGAVFDLMLRLIEERLGRETMTEVACWFQHPFVREEDASQKIPVAKQGGTDDMLPQPIRAAIRIFADHIEDPVQIADVAAAVDLSERHLERCFKQATGQSPLKYYRLMRLKKARQRVLYSTDTITEIAQSVGYASSTPMARHYAEAFGVNPNDERRRLNGVRGISGAMPPRD</sequence>
<keyword evidence="1" id="KW-0805">Transcription regulation</keyword>
<evidence type="ECO:0000256" key="3">
    <source>
        <dbReference type="ARBA" id="ARBA00023163"/>
    </source>
</evidence>
<keyword evidence="3" id="KW-0804">Transcription</keyword>